<feature type="domain" description="Glyoxalase/Bleomycin resistance-like N-terminal" evidence="1">
    <location>
        <begin position="6"/>
        <end position="33"/>
    </location>
</feature>
<dbReference type="EMBL" id="REFC01000012">
    <property type="protein sequence ID" value="RMA64695.1"/>
    <property type="molecule type" value="Genomic_DNA"/>
</dbReference>
<dbReference type="InterPro" id="IPR053863">
    <property type="entry name" value="Glyoxy/Ble-like_N"/>
</dbReference>
<accession>A0A3L9Z319</accession>
<evidence type="ECO:0000313" key="3">
    <source>
        <dbReference type="Proteomes" id="UP000271339"/>
    </source>
</evidence>
<protein>
    <recommendedName>
        <fullName evidence="1">Glyoxalase/Bleomycin resistance-like N-terminal domain-containing protein</fullName>
    </recommendedName>
</protein>
<dbReference type="AlphaFoldDB" id="A0A3L9Z319"/>
<name>A0A3L9Z319_9FLAO</name>
<gene>
    <name evidence="2" type="ORF">BXY75_1575</name>
</gene>
<organism evidence="2 3">
    <name type="scientific">Ulvibacter antarcticus</name>
    <dbReference type="NCBI Taxonomy" id="442714"/>
    <lineage>
        <taxon>Bacteria</taxon>
        <taxon>Pseudomonadati</taxon>
        <taxon>Bacteroidota</taxon>
        <taxon>Flavobacteriia</taxon>
        <taxon>Flavobacteriales</taxon>
        <taxon>Flavobacteriaceae</taxon>
        <taxon>Ulvibacter</taxon>
    </lineage>
</organism>
<reference evidence="2 3" key="1">
    <citation type="submission" date="2018-10" db="EMBL/GenBank/DDBJ databases">
        <title>Genomic Encyclopedia of Archaeal and Bacterial Type Strains, Phase II (KMG-II): from individual species to whole genera.</title>
        <authorList>
            <person name="Goeker M."/>
        </authorList>
    </citation>
    <scope>NUCLEOTIDE SEQUENCE [LARGE SCALE GENOMIC DNA]</scope>
    <source>
        <strain evidence="2 3">DSM 23424</strain>
    </source>
</reference>
<dbReference type="SUPFAM" id="SSF54593">
    <property type="entry name" value="Glyoxalase/Bleomycin resistance protein/Dihydroxybiphenyl dioxygenase"/>
    <property type="match status" value="1"/>
</dbReference>
<evidence type="ECO:0000313" key="2">
    <source>
        <dbReference type="EMBL" id="RMA64695.1"/>
    </source>
</evidence>
<dbReference type="Proteomes" id="UP000271339">
    <property type="component" value="Unassembled WGS sequence"/>
</dbReference>
<dbReference type="PANTHER" id="PTHR36503">
    <property type="entry name" value="BLR2520 PROTEIN"/>
    <property type="match status" value="1"/>
</dbReference>
<dbReference type="OrthoDB" id="9798430at2"/>
<evidence type="ECO:0000259" key="1">
    <source>
        <dbReference type="Pfam" id="PF22677"/>
    </source>
</evidence>
<proteinExistence type="predicted"/>
<dbReference type="Pfam" id="PF22677">
    <property type="entry name" value="Ble-like_N"/>
    <property type="match status" value="1"/>
</dbReference>
<sequence length="137" mass="15666">MAKEFWFNLPVKDLKKSKVFFKSIGFESNPMHENVDHLGSFFLGDKKVIMMLFPKETFKTFTSNDLVDTSKGTEVLFNIDAQNKIEVDNMAATVKAAGGKIYSKPGEKDGWMYGCGFEDLDGHRWNVLYMDFSKMPK</sequence>
<dbReference type="RefSeq" id="WP_121907131.1">
    <property type="nucleotide sequence ID" value="NZ_REFC01000012.1"/>
</dbReference>
<dbReference type="PANTHER" id="PTHR36503:SF2">
    <property type="entry name" value="BLR2408 PROTEIN"/>
    <property type="match status" value="1"/>
</dbReference>
<comment type="caution">
    <text evidence="2">The sequence shown here is derived from an EMBL/GenBank/DDBJ whole genome shotgun (WGS) entry which is preliminary data.</text>
</comment>
<dbReference type="Gene3D" id="3.10.180.10">
    <property type="entry name" value="2,3-Dihydroxybiphenyl 1,2-Dioxygenase, domain 1"/>
    <property type="match status" value="1"/>
</dbReference>
<keyword evidence="3" id="KW-1185">Reference proteome</keyword>
<dbReference type="InterPro" id="IPR029068">
    <property type="entry name" value="Glyas_Bleomycin-R_OHBP_Dase"/>
</dbReference>